<dbReference type="InterPro" id="IPR044068">
    <property type="entry name" value="CB"/>
</dbReference>
<accession>A0A1M7UX39</accession>
<proteinExistence type="predicted"/>
<evidence type="ECO:0000259" key="7">
    <source>
        <dbReference type="PROSITE" id="PS51900"/>
    </source>
</evidence>
<dbReference type="AlphaFoldDB" id="A0A1M7UX39"/>
<organism evidence="8 9">
    <name type="scientific">Geodermatophilus obscurus</name>
    <dbReference type="NCBI Taxonomy" id="1861"/>
    <lineage>
        <taxon>Bacteria</taxon>
        <taxon>Bacillati</taxon>
        <taxon>Actinomycetota</taxon>
        <taxon>Actinomycetes</taxon>
        <taxon>Geodermatophilales</taxon>
        <taxon>Geodermatophilaceae</taxon>
        <taxon>Geodermatophilus</taxon>
    </lineage>
</organism>
<dbReference type="InterPro" id="IPR004107">
    <property type="entry name" value="Integrase_SAM-like_N"/>
</dbReference>
<dbReference type="InterPro" id="IPR010998">
    <property type="entry name" value="Integrase_recombinase_N"/>
</dbReference>
<evidence type="ECO:0000256" key="2">
    <source>
        <dbReference type="ARBA" id="ARBA00023125"/>
    </source>
</evidence>
<evidence type="ECO:0000313" key="8">
    <source>
        <dbReference type="EMBL" id="SHN87553.1"/>
    </source>
</evidence>
<evidence type="ECO:0000256" key="3">
    <source>
        <dbReference type="ARBA" id="ARBA00023172"/>
    </source>
</evidence>
<dbReference type="PROSITE" id="PS51898">
    <property type="entry name" value="TYR_RECOMBINASE"/>
    <property type="match status" value="1"/>
</dbReference>
<dbReference type="Gene3D" id="1.10.150.130">
    <property type="match status" value="1"/>
</dbReference>
<dbReference type="PANTHER" id="PTHR30349:SF91">
    <property type="entry name" value="INTA PROTEIN"/>
    <property type="match status" value="1"/>
</dbReference>
<dbReference type="InterPro" id="IPR011010">
    <property type="entry name" value="DNA_brk_join_enz"/>
</dbReference>
<keyword evidence="1" id="KW-0229">DNA integration</keyword>
<evidence type="ECO:0000256" key="5">
    <source>
        <dbReference type="SAM" id="MobiDB-lite"/>
    </source>
</evidence>
<evidence type="ECO:0000259" key="6">
    <source>
        <dbReference type="PROSITE" id="PS51898"/>
    </source>
</evidence>
<dbReference type="SUPFAM" id="SSF56349">
    <property type="entry name" value="DNA breaking-rejoining enzymes"/>
    <property type="match status" value="1"/>
</dbReference>
<keyword evidence="2 4" id="KW-0238">DNA-binding</keyword>
<dbReference type="AntiFam" id="ANF00012">
    <property type="entry name" value="tRNA translation"/>
</dbReference>
<dbReference type="Gene3D" id="1.10.443.10">
    <property type="entry name" value="Intergrase catalytic core"/>
    <property type="match status" value="1"/>
</dbReference>
<dbReference type="Pfam" id="PF00589">
    <property type="entry name" value="Phage_integrase"/>
    <property type="match status" value="1"/>
</dbReference>
<dbReference type="PANTHER" id="PTHR30349">
    <property type="entry name" value="PHAGE INTEGRASE-RELATED"/>
    <property type="match status" value="1"/>
</dbReference>
<dbReference type="GO" id="GO:0006310">
    <property type="term" value="P:DNA recombination"/>
    <property type="evidence" value="ECO:0007669"/>
    <property type="project" value="UniProtKB-KW"/>
</dbReference>
<dbReference type="Proteomes" id="UP000184428">
    <property type="component" value="Unassembled WGS sequence"/>
</dbReference>
<sequence>MATRASNGESTIYKGADGRWHGYVSVGFTLDGKLDHRHVSSKSRGVVVAKVRELERQRDTGTVSETSTPTVAWWLEHWLTTIAPRRVRQRTLDSYESAARKHLIPGIGRHRMDRLRPEHLDQLYTALLDDGYSPATVLRHHRILSRALTVAVQRGHVPRNVAALVDPPAQRASDIATALDLGEARAVLHAAAGVRNSARWTVALALGLRQSEALALQWKDVDLLAGTLTVRRSIHRVRGAGLVYEEPKSKRSHRTLALPLPLVAALHEHKTRQLGERMLAGSGWQDEDLVFAQPNGRPIDKKSDYDDWTRLLQAAGVRHVRLHDGRHTAATLLLSENVHPRVVMELLGHSQMRTTMDIYSHVMPALAREAADRMGTLLLPGKGGQTATTTATRDDSGRPPEGERPGHEGGAEGTRTPDPHTASVVRYQLRHSPVPRPGLVSEPWTTLQGSDRPLVQGVGSPDQTSTPRAANHGTGSIRLPFIPPWCTSKCRWGPVDWPRLPSSAIVSPASTY</sequence>
<gene>
    <name evidence="8" type="ORF">SAMN05660350_04185</name>
</gene>
<dbReference type="EMBL" id="FRDM01000035">
    <property type="protein sequence ID" value="SHN87553.1"/>
    <property type="molecule type" value="Genomic_DNA"/>
</dbReference>
<evidence type="ECO:0000313" key="9">
    <source>
        <dbReference type="Proteomes" id="UP000184428"/>
    </source>
</evidence>
<name>A0A1M7UX39_9ACTN</name>
<feature type="domain" description="Tyr recombinase" evidence="6">
    <location>
        <begin position="174"/>
        <end position="372"/>
    </location>
</feature>
<dbReference type="Pfam" id="PF14659">
    <property type="entry name" value="Phage_int_SAM_3"/>
    <property type="match status" value="1"/>
</dbReference>
<feature type="region of interest" description="Disordered" evidence="5">
    <location>
        <begin position="431"/>
        <end position="475"/>
    </location>
</feature>
<keyword evidence="3" id="KW-0233">DNA recombination</keyword>
<dbReference type="GO" id="GO:0015074">
    <property type="term" value="P:DNA integration"/>
    <property type="evidence" value="ECO:0007669"/>
    <property type="project" value="UniProtKB-KW"/>
</dbReference>
<dbReference type="CDD" id="cd01189">
    <property type="entry name" value="INT_ICEBs1_C_like"/>
    <property type="match status" value="1"/>
</dbReference>
<dbReference type="InterPro" id="IPR013762">
    <property type="entry name" value="Integrase-like_cat_sf"/>
</dbReference>
<dbReference type="GO" id="GO:0003677">
    <property type="term" value="F:DNA binding"/>
    <property type="evidence" value="ECO:0007669"/>
    <property type="project" value="UniProtKB-UniRule"/>
</dbReference>
<dbReference type="InterPro" id="IPR002104">
    <property type="entry name" value="Integrase_catalytic"/>
</dbReference>
<dbReference type="InterPro" id="IPR050090">
    <property type="entry name" value="Tyrosine_recombinase_XerCD"/>
</dbReference>
<feature type="compositionally biased region" description="Basic and acidic residues" evidence="5">
    <location>
        <begin position="392"/>
        <end position="418"/>
    </location>
</feature>
<evidence type="ECO:0000256" key="1">
    <source>
        <dbReference type="ARBA" id="ARBA00022908"/>
    </source>
</evidence>
<evidence type="ECO:0000256" key="4">
    <source>
        <dbReference type="PROSITE-ProRule" id="PRU01248"/>
    </source>
</evidence>
<dbReference type="PROSITE" id="PS51900">
    <property type="entry name" value="CB"/>
    <property type="match status" value="1"/>
</dbReference>
<reference evidence="8 9" key="1">
    <citation type="submission" date="2016-12" db="EMBL/GenBank/DDBJ databases">
        <authorList>
            <person name="Song W.-J."/>
            <person name="Kurnit D.M."/>
        </authorList>
    </citation>
    <scope>NUCLEOTIDE SEQUENCE [LARGE SCALE GENOMIC DNA]</scope>
    <source>
        <strain evidence="8 9">DSM 43162</strain>
    </source>
</reference>
<feature type="region of interest" description="Disordered" evidence="5">
    <location>
        <begin position="377"/>
        <end position="419"/>
    </location>
</feature>
<feature type="domain" description="Core-binding (CB)" evidence="7">
    <location>
        <begin position="69"/>
        <end position="152"/>
    </location>
</feature>
<protein>
    <submittedName>
        <fullName evidence="8">Site-specific recombinase XerD</fullName>
    </submittedName>
</protein>